<gene>
    <name evidence="1" type="ORF">F8B77_04270</name>
</gene>
<dbReference type="Proteomes" id="UP000434870">
    <property type="component" value="Unassembled WGS sequence"/>
</dbReference>
<comment type="caution">
    <text evidence="1">The sequence shown here is derived from an EMBL/GenBank/DDBJ whole genome shotgun (WGS) entry which is preliminary data.</text>
</comment>
<reference evidence="1 2" key="1">
    <citation type="submission" date="2019-09" db="EMBL/GenBank/DDBJ databases">
        <title>Genome of Aliivibrio finisterrensis LMG 23869 (type strain).</title>
        <authorList>
            <person name="Bowman J.P."/>
        </authorList>
    </citation>
    <scope>NUCLEOTIDE SEQUENCE [LARGE SCALE GENOMIC DNA]</scope>
    <source>
        <strain evidence="1 2">LMG 23869</strain>
    </source>
</reference>
<dbReference type="RefSeq" id="WP_151654019.1">
    <property type="nucleotide sequence ID" value="NZ_WBVP01000003.1"/>
</dbReference>
<protein>
    <submittedName>
        <fullName evidence="1">Uncharacterized protein</fullName>
    </submittedName>
</protein>
<sequence>MSTENLEYLLERLITVNEQILETVTDIKSEVQEINKELNWVEEHSYAKVIYDGLNAIESKLDTIDSGISNIDINTTGL</sequence>
<organism evidence="1 2">
    <name type="scientific">Aliivibrio finisterrensis</name>
    <dbReference type="NCBI Taxonomy" id="511998"/>
    <lineage>
        <taxon>Bacteria</taxon>
        <taxon>Pseudomonadati</taxon>
        <taxon>Pseudomonadota</taxon>
        <taxon>Gammaproteobacteria</taxon>
        <taxon>Vibrionales</taxon>
        <taxon>Vibrionaceae</taxon>
        <taxon>Aliivibrio</taxon>
    </lineage>
</organism>
<evidence type="ECO:0000313" key="1">
    <source>
        <dbReference type="EMBL" id="KAB2825909.1"/>
    </source>
</evidence>
<proteinExistence type="predicted"/>
<evidence type="ECO:0000313" key="2">
    <source>
        <dbReference type="Proteomes" id="UP000434870"/>
    </source>
</evidence>
<dbReference type="EMBL" id="WBVP01000003">
    <property type="protein sequence ID" value="KAB2825909.1"/>
    <property type="molecule type" value="Genomic_DNA"/>
</dbReference>
<dbReference type="AlphaFoldDB" id="A0A6N6RVY7"/>
<name>A0A6N6RVY7_9GAMM</name>
<accession>A0A6N6RVY7</accession>